<dbReference type="GO" id="GO:0046872">
    <property type="term" value="F:metal ion binding"/>
    <property type="evidence" value="ECO:0007669"/>
    <property type="project" value="UniProtKB-KW"/>
</dbReference>
<keyword evidence="6" id="KW-0862">Zinc</keyword>
<feature type="transmembrane region" description="Helical" evidence="7">
    <location>
        <begin position="285"/>
        <end position="305"/>
    </location>
</feature>
<dbReference type="GO" id="GO:0016020">
    <property type="term" value="C:membrane"/>
    <property type="evidence" value="ECO:0007669"/>
    <property type="project" value="UniProtKB-SubCell"/>
</dbReference>
<dbReference type="PANTHER" id="PTHR20855">
    <property type="entry name" value="ADIPOR/PROGESTIN RECEPTOR-RELATED"/>
    <property type="match status" value="1"/>
</dbReference>
<evidence type="ECO:0000313" key="9">
    <source>
        <dbReference type="Proteomes" id="UP000030752"/>
    </source>
</evidence>
<feature type="transmembrane region" description="Helical" evidence="7">
    <location>
        <begin position="182"/>
        <end position="200"/>
    </location>
</feature>
<dbReference type="InParanoid" id="W2S3I3"/>
<reference evidence="8 9" key="1">
    <citation type="submission" date="2013-03" db="EMBL/GenBank/DDBJ databases">
        <title>The Genome Sequence of Phialophora europaea CBS 101466.</title>
        <authorList>
            <consortium name="The Broad Institute Genomics Platform"/>
            <person name="Cuomo C."/>
            <person name="de Hoog S."/>
            <person name="Gorbushina A."/>
            <person name="Walker B."/>
            <person name="Young S.K."/>
            <person name="Zeng Q."/>
            <person name="Gargeya S."/>
            <person name="Fitzgerald M."/>
            <person name="Haas B."/>
            <person name="Abouelleil A."/>
            <person name="Allen A.W."/>
            <person name="Alvarado L."/>
            <person name="Arachchi H.M."/>
            <person name="Berlin A.M."/>
            <person name="Chapman S.B."/>
            <person name="Gainer-Dewar J."/>
            <person name="Goldberg J."/>
            <person name="Griggs A."/>
            <person name="Gujja S."/>
            <person name="Hansen M."/>
            <person name="Howarth C."/>
            <person name="Imamovic A."/>
            <person name="Ireland A."/>
            <person name="Larimer J."/>
            <person name="McCowan C."/>
            <person name="Murphy C."/>
            <person name="Pearson M."/>
            <person name="Poon T.W."/>
            <person name="Priest M."/>
            <person name="Roberts A."/>
            <person name="Saif S."/>
            <person name="Shea T."/>
            <person name="Sisk P."/>
            <person name="Sykes S."/>
            <person name="Wortman J."/>
            <person name="Nusbaum C."/>
            <person name="Birren B."/>
        </authorList>
    </citation>
    <scope>NUCLEOTIDE SEQUENCE [LARGE SCALE GENOMIC DNA]</scope>
    <source>
        <strain evidence="8 9">CBS 101466</strain>
    </source>
</reference>
<dbReference type="EMBL" id="KB822718">
    <property type="protein sequence ID" value="ETN42494.1"/>
    <property type="molecule type" value="Genomic_DNA"/>
</dbReference>
<dbReference type="AlphaFoldDB" id="W2S3I3"/>
<dbReference type="GeneID" id="19968990"/>
<feature type="binding site" evidence="6">
    <location>
        <position position="137"/>
    </location>
    <ligand>
        <name>Zn(2+)</name>
        <dbReference type="ChEBI" id="CHEBI:29105"/>
    </ligand>
</feature>
<name>W2S3I3_CYPE1</name>
<comment type="subcellular location">
    <subcellularLocation>
        <location evidence="1">Membrane</location>
        <topology evidence="1">Multi-pass membrane protein</topology>
    </subcellularLocation>
</comment>
<evidence type="ECO:0008006" key="10">
    <source>
        <dbReference type="Google" id="ProtNLM"/>
    </source>
</evidence>
<feature type="transmembrane region" description="Helical" evidence="7">
    <location>
        <begin position="149"/>
        <end position="170"/>
    </location>
</feature>
<gene>
    <name evidence="8" type="ORF">HMPREF1541_01651</name>
</gene>
<sequence length="319" mass="36808">MARLSFILSYRRPRSTFNRVLKERRRSISARKPEHKPARLLRYDELPEWHKDNPYILSGYRMEGQSWTCIKSIFAMHNETVNIWTHLLPAGGFALSQILIQLLIDHYYPEATRLDRFVIAFNVAAGIVTMTLSSLYHTLMCHSEHVSNLWLRIDYIGILTLILGSFFSGIHVGFRCEPTLRNIHWTSICVLSVATSILVIDPKLQGLKYRSLRTSAFVLTALSGFAPIIHGLLMYGWSQMWVRSGMPYYFLEGIVYGFGAFLFATRIPESIWPGKFDIWLGSHQLFHVLVVIASLVHMIGVWSAYEWHYENQRSCPVPV</sequence>
<keyword evidence="4 7" id="KW-1133">Transmembrane helix</keyword>
<dbReference type="GO" id="GO:0038023">
    <property type="term" value="F:signaling receptor activity"/>
    <property type="evidence" value="ECO:0007669"/>
    <property type="project" value="TreeGrafter"/>
</dbReference>
<keyword evidence="9" id="KW-1185">Reference proteome</keyword>
<dbReference type="FunCoup" id="W2S3I3">
    <property type="interactions" value="354"/>
</dbReference>
<evidence type="ECO:0000256" key="6">
    <source>
        <dbReference type="PIRSR" id="PIRSR604254-1"/>
    </source>
</evidence>
<comment type="similarity">
    <text evidence="2">Belongs to the ADIPOR family.</text>
</comment>
<feature type="transmembrane region" description="Helical" evidence="7">
    <location>
        <begin position="116"/>
        <end position="137"/>
    </location>
</feature>
<evidence type="ECO:0000256" key="5">
    <source>
        <dbReference type="ARBA" id="ARBA00023136"/>
    </source>
</evidence>
<dbReference type="PANTHER" id="PTHR20855:SF52">
    <property type="entry name" value="ADIPONECTIN RECEPTOR PROTEIN"/>
    <property type="match status" value="1"/>
</dbReference>
<protein>
    <recommendedName>
        <fullName evidence="10">Hemolysin III family channel protein</fullName>
    </recommendedName>
</protein>
<keyword evidence="3 7" id="KW-0812">Transmembrane</keyword>
<dbReference type="RefSeq" id="XP_008714230.1">
    <property type="nucleotide sequence ID" value="XM_008716008.1"/>
</dbReference>
<proteinExistence type="inferred from homology"/>
<dbReference type="Proteomes" id="UP000030752">
    <property type="component" value="Unassembled WGS sequence"/>
</dbReference>
<keyword evidence="5 7" id="KW-0472">Membrane</keyword>
<feature type="transmembrane region" description="Helical" evidence="7">
    <location>
        <begin position="212"/>
        <end position="234"/>
    </location>
</feature>
<evidence type="ECO:0000256" key="1">
    <source>
        <dbReference type="ARBA" id="ARBA00004141"/>
    </source>
</evidence>
<evidence type="ECO:0000256" key="3">
    <source>
        <dbReference type="ARBA" id="ARBA00022692"/>
    </source>
</evidence>
<dbReference type="eggNOG" id="KOG0748">
    <property type="taxonomic scope" value="Eukaryota"/>
</dbReference>
<dbReference type="OrthoDB" id="529367at2759"/>
<evidence type="ECO:0000256" key="2">
    <source>
        <dbReference type="ARBA" id="ARBA00007018"/>
    </source>
</evidence>
<dbReference type="HOGENOM" id="CLU_023075_2_1_1"/>
<dbReference type="STRING" id="1220924.W2S3I3"/>
<dbReference type="GO" id="GO:0006882">
    <property type="term" value="P:intracellular zinc ion homeostasis"/>
    <property type="evidence" value="ECO:0007669"/>
    <property type="project" value="TreeGrafter"/>
</dbReference>
<feature type="binding site" evidence="6">
    <location>
        <position position="287"/>
    </location>
    <ligand>
        <name>Zn(2+)</name>
        <dbReference type="ChEBI" id="CHEBI:29105"/>
    </ligand>
</feature>
<evidence type="ECO:0000313" key="8">
    <source>
        <dbReference type="EMBL" id="ETN42494.1"/>
    </source>
</evidence>
<dbReference type="VEuPathDB" id="FungiDB:HMPREF1541_01651"/>
<accession>W2S3I3</accession>
<organism evidence="8 9">
    <name type="scientific">Cyphellophora europaea (strain CBS 101466)</name>
    <name type="common">Phialophora europaea</name>
    <dbReference type="NCBI Taxonomy" id="1220924"/>
    <lineage>
        <taxon>Eukaryota</taxon>
        <taxon>Fungi</taxon>
        <taxon>Dikarya</taxon>
        <taxon>Ascomycota</taxon>
        <taxon>Pezizomycotina</taxon>
        <taxon>Eurotiomycetes</taxon>
        <taxon>Chaetothyriomycetidae</taxon>
        <taxon>Chaetothyriales</taxon>
        <taxon>Cyphellophoraceae</taxon>
        <taxon>Cyphellophora</taxon>
    </lineage>
</organism>
<feature type="transmembrane region" description="Helical" evidence="7">
    <location>
        <begin position="246"/>
        <end position="264"/>
    </location>
</feature>
<feature type="binding site" evidence="6">
    <location>
        <position position="283"/>
    </location>
    <ligand>
        <name>Zn(2+)</name>
        <dbReference type="ChEBI" id="CHEBI:29105"/>
    </ligand>
</feature>
<keyword evidence="6" id="KW-0479">Metal-binding</keyword>
<feature type="transmembrane region" description="Helical" evidence="7">
    <location>
        <begin position="81"/>
        <end position="104"/>
    </location>
</feature>
<evidence type="ECO:0000256" key="7">
    <source>
        <dbReference type="SAM" id="Phobius"/>
    </source>
</evidence>
<evidence type="ECO:0000256" key="4">
    <source>
        <dbReference type="ARBA" id="ARBA00022989"/>
    </source>
</evidence>
<dbReference type="Pfam" id="PF03006">
    <property type="entry name" value="HlyIII"/>
    <property type="match status" value="1"/>
</dbReference>
<dbReference type="InterPro" id="IPR004254">
    <property type="entry name" value="AdipoR/HlyIII-related"/>
</dbReference>